<evidence type="ECO:0000313" key="1">
    <source>
        <dbReference type="EMBL" id="OSQ44623.1"/>
    </source>
</evidence>
<organism evidence="1 2">
    <name type="scientific">Thalassospira alkalitolerans</name>
    <dbReference type="NCBI Taxonomy" id="1293890"/>
    <lineage>
        <taxon>Bacteria</taxon>
        <taxon>Pseudomonadati</taxon>
        <taxon>Pseudomonadota</taxon>
        <taxon>Alphaproteobacteria</taxon>
        <taxon>Rhodospirillales</taxon>
        <taxon>Thalassospiraceae</taxon>
        <taxon>Thalassospira</taxon>
    </lineage>
</organism>
<name>A0A1Y2LA03_9PROT</name>
<accession>A0A1Y2LA03</accession>
<reference evidence="1 2" key="1">
    <citation type="submission" date="2014-03" db="EMBL/GenBank/DDBJ databases">
        <title>The draft genome sequence of Thalassospira alkalitolerans JCM 18968.</title>
        <authorList>
            <person name="Lai Q."/>
            <person name="Shao Z."/>
        </authorList>
    </citation>
    <scope>NUCLEOTIDE SEQUENCE [LARGE SCALE GENOMIC DNA]</scope>
    <source>
        <strain evidence="1 2">JCM 18968</strain>
    </source>
</reference>
<evidence type="ECO:0000313" key="2">
    <source>
        <dbReference type="Proteomes" id="UP000193396"/>
    </source>
</evidence>
<dbReference type="STRING" id="1293890.TALK_18810"/>
<gene>
    <name evidence="1" type="ORF">TALK_18810</name>
</gene>
<dbReference type="Proteomes" id="UP000193396">
    <property type="component" value="Unassembled WGS sequence"/>
</dbReference>
<sequence length="124" mass="13974">MIGLGWGLGVVADQEKCPRDEAVLAFRKRRWSQGIPPKEPSQIQPHLVINPESHFPFTVRTAVAWLADQIEDGIELQKVILRFPPGQVAWELVCDLPPNLKPLYAKFVVKGGTVILRSFHPSER</sequence>
<protein>
    <submittedName>
        <fullName evidence="1">Uncharacterized protein</fullName>
    </submittedName>
</protein>
<proteinExistence type="predicted"/>
<dbReference type="AlphaFoldDB" id="A0A1Y2LA03"/>
<dbReference type="EMBL" id="JFKB01000018">
    <property type="protein sequence ID" value="OSQ44623.1"/>
    <property type="molecule type" value="Genomic_DNA"/>
</dbReference>
<comment type="caution">
    <text evidence="1">The sequence shown here is derived from an EMBL/GenBank/DDBJ whole genome shotgun (WGS) entry which is preliminary data.</text>
</comment>
<keyword evidence="2" id="KW-1185">Reference proteome</keyword>